<dbReference type="Proteomes" id="UP000000270">
    <property type="component" value="Chromosome"/>
</dbReference>
<accession>A8HSI8</accession>
<dbReference type="AlphaFoldDB" id="A8HSI8"/>
<dbReference type="RefSeq" id="WP_012172707.1">
    <property type="nucleotide sequence ID" value="NC_009937.1"/>
</dbReference>
<dbReference type="NCBIfam" id="NF005460">
    <property type="entry name" value="PRK07056.1"/>
    <property type="match status" value="1"/>
</dbReference>
<reference evidence="2 3" key="5">
    <citation type="journal article" date="2010" name="Appl. Environ. Microbiol.">
        <title>phrR-like gene praR of Azorhizobium caulinodans ORS571 is essential for symbiosis with Sesbania rostrata and is involved in expression of reb genes.</title>
        <authorList>
            <person name="Akiba N."/>
            <person name="Aono T."/>
            <person name="Toyazaki H."/>
            <person name="Sato S."/>
            <person name="Oyaizu H."/>
        </authorList>
    </citation>
    <scope>NUCLEOTIDE SEQUENCE [LARGE SCALE GENOMIC DNA]</scope>
    <source>
        <strain evidence="3">ATCC 43989 / DSM 5975 / JCM 20966 / LMG 6465 / NBRC 14845 / NCIMB 13405 / ORS 571</strain>
    </source>
</reference>
<gene>
    <name evidence="2" type="ordered locus">AZC_4187</name>
</gene>
<dbReference type="InterPro" id="IPR023631">
    <property type="entry name" value="Amidase_dom"/>
</dbReference>
<reference evidence="2 3" key="3">
    <citation type="journal article" date="2008" name="BMC Genomics">
        <title>The genome of the versatile nitrogen fixer Azorhizobium caulinodans ORS571.</title>
        <authorList>
            <person name="Lee KB."/>
            <person name="Backer P.D."/>
            <person name="Aono T."/>
            <person name="Liu CT."/>
            <person name="Suzuki S."/>
            <person name="Suzuki T."/>
            <person name="Kaneko T."/>
            <person name="Yamada M."/>
            <person name="Tabata S."/>
            <person name="Kupfer D.M."/>
            <person name="Najar F.Z."/>
            <person name="Wiley G.B."/>
            <person name="Roe B."/>
            <person name="Binnewies T.T."/>
            <person name="Ussery D.W."/>
            <person name="D'Haeze W."/>
            <person name="Herder J.D."/>
            <person name="Gevers D."/>
            <person name="Vereecke D."/>
            <person name="Holsters M."/>
            <person name="Oyaizu H."/>
        </authorList>
    </citation>
    <scope>NUCLEOTIDE SEQUENCE [LARGE SCALE GENOMIC DNA]</scope>
    <source>
        <strain evidence="3">ATCC 43989 / DSM 5975 / JCM 20966 / LMG 6465 / NBRC 14845 / NCIMB 13405 / ORS 571</strain>
    </source>
</reference>
<dbReference type="SUPFAM" id="SSF75304">
    <property type="entry name" value="Amidase signature (AS) enzymes"/>
    <property type="match status" value="1"/>
</dbReference>
<dbReference type="PANTHER" id="PTHR11895">
    <property type="entry name" value="TRANSAMIDASE"/>
    <property type="match status" value="1"/>
</dbReference>
<reference evidence="3" key="2">
    <citation type="submission" date="2007-04" db="EMBL/GenBank/DDBJ databases">
        <title>Complete genome sequence of the nitrogen-fixing bacterium Azorhizobium caulinodans ORS571.</title>
        <authorList>
            <person name="Lee K.B."/>
            <person name="Backer P.D."/>
            <person name="Aono T."/>
            <person name="Liu C.T."/>
            <person name="Suzuki S."/>
            <person name="Suzuki T."/>
            <person name="Kaneko T."/>
            <person name="Yamada M."/>
            <person name="Tabata S."/>
            <person name="Kupfer D.M."/>
            <person name="Najar F.Z."/>
            <person name="Wiley G.B."/>
            <person name="Roe B."/>
            <person name="Binnewies T."/>
            <person name="Ussery D."/>
            <person name="Vereecke D."/>
            <person name="Gevers D."/>
            <person name="Holsters M."/>
            <person name="Oyaizu H."/>
        </authorList>
    </citation>
    <scope>NUCLEOTIDE SEQUENCE [LARGE SCALE GENOMIC DNA]</scope>
    <source>
        <strain evidence="3">ATCC 43989 / DSM 5975 / JCM 20966 / LMG 6465 / NBRC 14845 / NCIMB 13405 / ORS 571</strain>
    </source>
</reference>
<feature type="domain" description="Amidase" evidence="1">
    <location>
        <begin position="23"/>
        <end position="436"/>
    </location>
</feature>
<organism evidence="2 3">
    <name type="scientific">Azorhizobium caulinodans (strain ATCC 43989 / DSM 5975 / JCM 20966 / LMG 6465 / NBRC 14845 / NCIMB 13405 / ORS 571)</name>
    <dbReference type="NCBI Taxonomy" id="438753"/>
    <lineage>
        <taxon>Bacteria</taxon>
        <taxon>Pseudomonadati</taxon>
        <taxon>Pseudomonadota</taxon>
        <taxon>Alphaproteobacteria</taxon>
        <taxon>Hyphomicrobiales</taxon>
        <taxon>Xanthobacteraceae</taxon>
        <taxon>Azorhizobium</taxon>
    </lineage>
</organism>
<keyword evidence="2" id="KW-0808">Transferase</keyword>
<dbReference type="STRING" id="438753.AZC_4187"/>
<dbReference type="EMBL" id="AP009384">
    <property type="protein sequence ID" value="BAF90185.1"/>
    <property type="molecule type" value="Genomic_DNA"/>
</dbReference>
<dbReference type="InterPro" id="IPR000120">
    <property type="entry name" value="Amidase"/>
</dbReference>
<dbReference type="Pfam" id="PF01425">
    <property type="entry name" value="Amidase"/>
    <property type="match status" value="1"/>
</dbReference>
<reference evidence="2 3" key="6">
    <citation type="journal article" date="2011" name="Appl. Environ. Microbiol.">
        <title>Involvement of the azorhizobial chromosome partition gene (parA) in the onset of bacteroid differentiation during Sesbania rostrata stem nodule development.</title>
        <authorList>
            <person name="Liu CT."/>
            <person name="Lee KB."/>
            <person name="Wang YS."/>
            <person name="Peng MH."/>
            <person name="Lee KT."/>
            <person name="Suzuki S."/>
            <person name="Suzuki T."/>
            <person name="Oyaizu H."/>
        </authorList>
    </citation>
    <scope>NUCLEOTIDE SEQUENCE [LARGE SCALE GENOMIC DNA]</scope>
    <source>
        <strain evidence="3">ATCC 43989 / DSM 5975 / JCM 20966 / LMG 6465 / NBRC 14845 / NCIMB 13405 / ORS 571</strain>
    </source>
</reference>
<evidence type="ECO:0000259" key="1">
    <source>
        <dbReference type="Pfam" id="PF01425"/>
    </source>
</evidence>
<dbReference type="GO" id="GO:0016740">
    <property type="term" value="F:transferase activity"/>
    <property type="evidence" value="ECO:0007669"/>
    <property type="project" value="UniProtKB-KW"/>
</dbReference>
<dbReference type="PANTHER" id="PTHR11895:SF176">
    <property type="entry name" value="AMIDASE AMID-RELATED"/>
    <property type="match status" value="1"/>
</dbReference>
<reference evidence="2 3" key="4">
    <citation type="journal article" date="2009" name="Appl. Environ. Microbiol.">
        <title>Comparative genome-wide transcriptional profiling of Azorhizobium caulinodans ORS571 grown under free-living and symbiotic conditions.</title>
        <authorList>
            <person name="Tsukada S."/>
            <person name="Aono T."/>
            <person name="Akiba N."/>
            <person name="Lee KB."/>
            <person name="Liu CT."/>
            <person name="Toyazaki H."/>
            <person name="Oyaizu H."/>
        </authorList>
    </citation>
    <scope>NUCLEOTIDE SEQUENCE [LARGE SCALE GENOMIC DNA]</scope>
    <source>
        <strain evidence="3">ATCC 43989 / DSM 5975 / JCM 20966 / LMG 6465 / NBRC 14845 / NCIMB 13405 / ORS 571</strain>
    </source>
</reference>
<reference evidence="2 3" key="1">
    <citation type="journal article" date="2007" name="Appl. Environ. Microbiol.">
        <title>Rhizobial factors required for stem nodule maturation and maintenance in Sesbania rostrata-Azorhizobium caulinodans ORS571 symbiosis.</title>
        <authorList>
            <person name="Suzuki S."/>
            <person name="Aono T."/>
            <person name="Lee KB."/>
            <person name="Suzuki T."/>
            <person name="Liu CT."/>
            <person name="Miwa H."/>
            <person name="Wakao S."/>
            <person name="Iki T."/>
            <person name="Oyaizu H."/>
        </authorList>
    </citation>
    <scope>NUCLEOTIDE SEQUENCE [LARGE SCALE GENOMIC DNA]</scope>
    <source>
        <strain evidence="3">ATCC 43989 / DSM 5975 / JCM 20966 / LMG 6465 / NBRC 14845 / NCIMB 13405 / ORS 571</strain>
    </source>
</reference>
<name>A8HSI8_AZOC5</name>
<dbReference type="InterPro" id="IPR036928">
    <property type="entry name" value="AS_sf"/>
</dbReference>
<proteinExistence type="predicted"/>
<dbReference type="HOGENOM" id="CLU_009600_0_3_5"/>
<dbReference type="Gene3D" id="3.90.1300.10">
    <property type="entry name" value="Amidase signature (AS) domain"/>
    <property type="match status" value="1"/>
</dbReference>
<dbReference type="eggNOG" id="COG0154">
    <property type="taxonomic scope" value="Bacteria"/>
</dbReference>
<protein>
    <submittedName>
        <fullName evidence="2">Putative Glu-tRNA amidotransferase</fullName>
    </submittedName>
</protein>
<dbReference type="KEGG" id="azc:AZC_4187"/>
<evidence type="ECO:0000313" key="3">
    <source>
        <dbReference type="Proteomes" id="UP000000270"/>
    </source>
</evidence>
<sequence>MTAPTLASLAADLAAGRTTSRALVEACLARISDPAGEGTRAFISVAGEQARAAADGQDALRRAGAAPSPFAGIPVAIKDLFDVAGEVTTSGSKVLASNTPATADATAVARLRNAGFVVIGRSNMVEFAYSGLGLNPHYGTPKSPWKRDEGRVPGGSTSGGAVAVADGFAHLALGTDTGGSCRIPAAFCGITGYKPTASRVPQEGCLPLSQSLDSIGPLGRSVACCAAADAILAGAPVTALEPADLSGLRFLVPATVALDALDPEVASAFEAAVARISKAGARIVTAPVPEFAEIAGINAKGGFTAAESYAWHRALLAEKEAEYDPRVSVRIKRGREQEAADYIDILAARRSLIARANARIAPFDALLMPTVAILPPKIADLASDDAAYAKANILSLRNCTLVNMIDGCAISLPIPAPGDAPVGLMVAAAGGMDARLFAVAAGIEAQFGG</sequence>
<evidence type="ECO:0000313" key="2">
    <source>
        <dbReference type="EMBL" id="BAF90185.1"/>
    </source>
</evidence>
<keyword evidence="3" id="KW-1185">Reference proteome</keyword>